<organism evidence="1 2">
    <name type="scientific">Taibaiella soli</name>
    <dbReference type="NCBI Taxonomy" id="1649169"/>
    <lineage>
        <taxon>Bacteria</taxon>
        <taxon>Pseudomonadati</taxon>
        <taxon>Bacteroidota</taxon>
        <taxon>Chitinophagia</taxon>
        <taxon>Chitinophagales</taxon>
        <taxon>Chitinophagaceae</taxon>
        <taxon>Taibaiella</taxon>
    </lineage>
</organism>
<evidence type="ECO:0000313" key="1">
    <source>
        <dbReference type="EMBL" id="PZF74297.1"/>
    </source>
</evidence>
<sequence>MALNAYLTLKGQKQGQIKGGVTQKGREDQILVHAVHHDIVSPRDAASGLPTGKRMHKPFIITKEVDKSSPLLYNALTNNENLTEFTLRFWSMDTRAGLGAVGMEHQYYTVKLTNATVSEIALDMVNNLTDTGQKMPPMEQVAFTYQKIEWTWVDGGITSSDQWNSVE</sequence>
<dbReference type="Pfam" id="PF05638">
    <property type="entry name" value="T6SS_HCP"/>
    <property type="match status" value="1"/>
</dbReference>
<dbReference type="AlphaFoldDB" id="A0A2W2BEH1"/>
<dbReference type="Proteomes" id="UP000248745">
    <property type="component" value="Unassembled WGS sequence"/>
</dbReference>
<proteinExistence type="predicted"/>
<dbReference type="NCBIfam" id="TIGR03344">
    <property type="entry name" value="VI_effect_Hcp1"/>
    <property type="match status" value="1"/>
</dbReference>
<accession>A0A2W2BEH1</accession>
<dbReference type="Gene3D" id="2.30.110.20">
    <property type="entry name" value="Hcp1-like"/>
    <property type="match status" value="1"/>
</dbReference>
<evidence type="ECO:0000313" key="2">
    <source>
        <dbReference type="Proteomes" id="UP000248745"/>
    </source>
</evidence>
<gene>
    <name evidence="1" type="ORF">DN068_04620</name>
</gene>
<dbReference type="PANTHER" id="PTHR34319">
    <property type="entry name" value="MAJOR EXPORTED PROTEIN"/>
    <property type="match status" value="1"/>
</dbReference>
<protein>
    <submittedName>
        <fullName evidence="1">Type VI secretion system tube protein Hcp</fullName>
    </submittedName>
</protein>
<dbReference type="InterPro" id="IPR036624">
    <property type="entry name" value="Hcp1-lik_sf"/>
</dbReference>
<dbReference type="InterPro" id="IPR052947">
    <property type="entry name" value="T6SS_Hcp1_domain"/>
</dbReference>
<dbReference type="InterPro" id="IPR008514">
    <property type="entry name" value="T6SS_Hcp"/>
</dbReference>
<reference evidence="1 2" key="1">
    <citation type="submission" date="2018-06" db="EMBL/GenBank/DDBJ databases">
        <title>Mucibacter soli gen. nov., sp. nov., a new member of the family Chitinophagaceae producing mucin.</title>
        <authorList>
            <person name="Kim M.-K."/>
            <person name="Park S."/>
            <person name="Kim T.-S."/>
            <person name="Joung Y."/>
            <person name="Han J.-H."/>
            <person name="Kim S.B."/>
        </authorList>
    </citation>
    <scope>NUCLEOTIDE SEQUENCE [LARGE SCALE GENOMIC DNA]</scope>
    <source>
        <strain evidence="1 2">R1-15</strain>
    </source>
</reference>
<comment type="caution">
    <text evidence="1">The sequence shown here is derived from an EMBL/GenBank/DDBJ whole genome shotgun (WGS) entry which is preliminary data.</text>
</comment>
<keyword evidence="2" id="KW-1185">Reference proteome</keyword>
<dbReference type="RefSeq" id="WP_110997713.1">
    <property type="nucleotide sequence ID" value="NZ_QKTW01000006.1"/>
</dbReference>
<dbReference type="PANTHER" id="PTHR34319:SF6">
    <property type="entry name" value="MAJOR EXPORTED PROTEIN"/>
    <property type="match status" value="1"/>
</dbReference>
<dbReference type="EMBL" id="QKTW01000006">
    <property type="protein sequence ID" value="PZF74297.1"/>
    <property type="molecule type" value="Genomic_DNA"/>
</dbReference>
<dbReference type="OrthoDB" id="119701at2"/>
<name>A0A2W2BEH1_9BACT</name>
<dbReference type="SUPFAM" id="SSF141452">
    <property type="entry name" value="Hcp1-like"/>
    <property type="match status" value="1"/>
</dbReference>